<dbReference type="PROSITE" id="PS51499">
    <property type="entry name" value="APO"/>
    <property type="match status" value="2"/>
</dbReference>
<evidence type="ECO:0000313" key="3">
    <source>
        <dbReference type="Proteomes" id="UP000507222"/>
    </source>
</evidence>
<sequence length="397" mass="45704">MALRKKLCESSNFNGKLMYTFSRYFSSNKMDLRKLKPMIQKRIQDRAKDYPVPGMIPVAQEVLNSRRLIMQGVSTLLKVLPVMACKFCPEVYIGEKGHLIQTCCGFKHRDKNRVHEWITGGLNDVLAPVEAFHLKHMFKDVIKHHQRFDFERVPAVVELCWQAGANDENRYSNWNPESDCFSVDGAESLPSDELLMIASGTLRAWEILRNGVEKLLTVYPAKVCNHCSEVHIGPSGHKARLSWQGTHFWRKANVDDLMPPKIVWRRRLQDPHVLLNEGRGFYGHAPAVVELCTQAGAVAPLKYHCLMKLQGVATLRNQSLYHPKDQIGKLKAPRKLPYHLILVLETHCNHQINDEGAQDGPHNEMARFVPFTWSMKELRKWVALLLWTQKQDAQWKE</sequence>
<reference evidence="2 3" key="1">
    <citation type="submission" date="2020-05" db="EMBL/GenBank/DDBJ databases">
        <authorList>
            <person name="Campoy J."/>
            <person name="Schneeberger K."/>
            <person name="Spophaly S."/>
        </authorList>
    </citation>
    <scope>NUCLEOTIDE SEQUENCE [LARGE SCALE GENOMIC DNA]</scope>
    <source>
        <strain evidence="2">PruArmRojPasFocal</strain>
    </source>
</reference>
<organism evidence="2 3">
    <name type="scientific">Prunus armeniaca</name>
    <name type="common">Apricot</name>
    <name type="synonym">Armeniaca vulgaris</name>
    <dbReference type="NCBI Taxonomy" id="36596"/>
    <lineage>
        <taxon>Eukaryota</taxon>
        <taxon>Viridiplantae</taxon>
        <taxon>Streptophyta</taxon>
        <taxon>Embryophyta</taxon>
        <taxon>Tracheophyta</taxon>
        <taxon>Spermatophyta</taxon>
        <taxon>Magnoliopsida</taxon>
        <taxon>eudicotyledons</taxon>
        <taxon>Gunneridae</taxon>
        <taxon>Pentapetalae</taxon>
        <taxon>rosids</taxon>
        <taxon>fabids</taxon>
        <taxon>Rosales</taxon>
        <taxon>Rosaceae</taxon>
        <taxon>Amygdaloideae</taxon>
        <taxon>Amygdaleae</taxon>
        <taxon>Prunus</taxon>
    </lineage>
</organism>
<dbReference type="Proteomes" id="UP000507222">
    <property type="component" value="Unassembled WGS sequence"/>
</dbReference>
<evidence type="ECO:0000313" key="2">
    <source>
        <dbReference type="EMBL" id="CAB4289018.1"/>
    </source>
</evidence>
<dbReference type="Pfam" id="PF05634">
    <property type="entry name" value="APO_RNA-bind"/>
    <property type="match status" value="2"/>
</dbReference>
<accession>A0A6J5VSZ3</accession>
<gene>
    <name evidence="2" type="ORF">CURHAP_LOCUS47314</name>
</gene>
<dbReference type="PANTHER" id="PTHR10388">
    <property type="entry name" value="EUKARYOTIC TRANSLATION INITIATION FACTOR SUI1"/>
    <property type="match status" value="1"/>
</dbReference>
<name>A0A6J5VSZ3_PRUAR</name>
<evidence type="ECO:0000259" key="1">
    <source>
        <dbReference type="PROSITE" id="PS51499"/>
    </source>
</evidence>
<proteinExistence type="predicted"/>
<feature type="domain" description="APO" evidence="1">
    <location>
        <begin position="84"/>
        <end position="169"/>
    </location>
</feature>
<protein>
    <recommendedName>
        <fullName evidence="1">APO domain-containing protein</fullName>
    </recommendedName>
</protein>
<dbReference type="AlphaFoldDB" id="A0A6J5VSZ3"/>
<dbReference type="InterPro" id="IPR023342">
    <property type="entry name" value="APO_dom"/>
</dbReference>
<dbReference type="GO" id="GO:0003723">
    <property type="term" value="F:RNA binding"/>
    <property type="evidence" value="ECO:0007669"/>
    <property type="project" value="InterPro"/>
</dbReference>
<dbReference type="EMBL" id="CAEKDK010000008">
    <property type="protein sequence ID" value="CAB4289018.1"/>
    <property type="molecule type" value="Genomic_DNA"/>
</dbReference>
<feature type="domain" description="APO" evidence="1">
    <location>
        <begin position="223"/>
        <end position="301"/>
    </location>
</feature>